<proteinExistence type="predicted"/>
<evidence type="ECO:0000313" key="2">
    <source>
        <dbReference type="EMBL" id="VDN17978.1"/>
    </source>
</evidence>
<dbReference type="Proteomes" id="UP000281553">
    <property type="component" value="Unassembled WGS sequence"/>
</dbReference>
<name>A0A3P7M6R5_DIBLA</name>
<reference evidence="2 3" key="1">
    <citation type="submission" date="2018-11" db="EMBL/GenBank/DDBJ databases">
        <authorList>
            <consortium name="Pathogen Informatics"/>
        </authorList>
    </citation>
    <scope>NUCLEOTIDE SEQUENCE [LARGE SCALE GENOMIC DNA]</scope>
</reference>
<evidence type="ECO:0000313" key="3">
    <source>
        <dbReference type="Proteomes" id="UP000281553"/>
    </source>
</evidence>
<feature type="compositionally biased region" description="Acidic residues" evidence="1">
    <location>
        <begin position="1"/>
        <end position="10"/>
    </location>
</feature>
<evidence type="ECO:0000256" key="1">
    <source>
        <dbReference type="SAM" id="MobiDB-lite"/>
    </source>
</evidence>
<accession>A0A3P7M6R5</accession>
<sequence length="104" mass="11266">MTAATEAEEAAVEKEATEAIASEEEESAKEAEEAAEKAEKEQTLRKKHAEQMTMPQGTTTKSTVSLRVKPRRQPVFRKYGRATFAVGGTGTRAGVCLISQPVLL</sequence>
<dbReference type="AlphaFoldDB" id="A0A3P7M6R5"/>
<protein>
    <submittedName>
        <fullName evidence="2">Uncharacterized protein</fullName>
    </submittedName>
</protein>
<keyword evidence="3" id="KW-1185">Reference proteome</keyword>
<feature type="compositionally biased region" description="Polar residues" evidence="1">
    <location>
        <begin position="53"/>
        <end position="65"/>
    </location>
</feature>
<dbReference type="EMBL" id="UYRU01068732">
    <property type="protein sequence ID" value="VDN17978.1"/>
    <property type="molecule type" value="Genomic_DNA"/>
</dbReference>
<feature type="compositionally biased region" description="Basic and acidic residues" evidence="1">
    <location>
        <begin position="28"/>
        <end position="44"/>
    </location>
</feature>
<gene>
    <name evidence="2" type="ORF">DILT_LOCUS13065</name>
</gene>
<feature type="region of interest" description="Disordered" evidence="1">
    <location>
        <begin position="1"/>
        <end position="72"/>
    </location>
</feature>
<organism evidence="2 3">
    <name type="scientific">Dibothriocephalus latus</name>
    <name type="common">Fish tapeworm</name>
    <name type="synonym">Diphyllobothrium latum</name>
    <dbReference type="NCBI Taxonomy" id="60516"/>
    <lineage>
        <taxon>Eukaryota</taxon>
        <taxon>Metazoa</taxon>
        <taxon>Spiralia</taxon>
        <taxon>Lophotrochozoa</taxon>
        <taxon>Platyhelminthes</taxon>
        <taxon>Cestoda</taxon>
        <taxon>Eucestoda</taxon>
        <taxon>Diphyllobothriidea</taxon>
        <taxon>Diphyllobothriidae</taxon>
        <taxon>Dibothriocephalus</taxon>
    </lineage>
</organism>